<evidence type="ECO:0000313" key="1">
    <source>
        <dbReference type="EMBL" id="MBT9315895.1"/>
    </source>
</evidence>
<dbReference type="EMBL" id="JADOES010000018">
    <property type="protein sequence ID" value="MBT9315895.1"/>
    <property type="molecule type" value="Genomic_DNA"/>
</dbReference>
<sequence>MIWHYYNPRLPDLHGDYIRRAGIKTFFEKLRLLAGSAFKTNMVPSLLSDLPFWHMVRKAHTRIHQHLKKEKPFQQLILEIVHPGLVNSLYFQKLGD</sequence>
<proteinExistence type="predicted"/>
<evidence type="ECO:0000313" key="2">
    <source>
        <dbReference type="Proteomes" id="UP000717364"/>
    </source>
</evidence>
<comment type="caution">
    <text evidence="1">The sequence shown here is derived from an EMBL/GenBank/DDBJ whole genome shotgun (WGS) entry which is preliminary data.</text>
</comment>
<dbReference type="RefSeq" id="WP_215608963.1">
    <property type="nucleotide sequence ID" value="NZ_JADOES010000018.1"/>
</dbReference>
<organism evidence="1 2">
    <name type="scientific">Leptothoe spongobia TAU-MAC 1115</name>
    <dbReference type="NCBI Taxonomy" id="1967444"/>
    <lineage>
        <taxon>Bacteria</taxon>
        <taxon>Bacillati</taxon>
        <taxon>Cyanobacteriota</taxon>
        <taxon>Cyanophyceae</taxon>
        <taxon>Nodosilineales</taxon>
        <taxon>Cymatolegaceae</taxon>
        <taxon>Leptothoe</taxon>
        <taxon>Leptothoe spongobia</taxon>
    </lineage>
</organism>
<accession>A0A947GI45</accession>
<reference evidence="1" key="2">
    <citation type="journal article" date="2021" name="Mar. Drugs">
        <title>Genome Reduction and Secondary Metabolism of the Marine Sponge-Associated Cyanobacterium Leptothoe.</title>
        <authorList>
            <person name="Konstantinou D."/>
            <person name="Popin R.V."/>
            <person name="Fewer D.P."/>
            <person name="Sivonen K."/>
            <person name="Gkelis S."/>
        </authorList>
    </citation>
    <scope>NUCLEOTIDE SEQUENCE</scope>
    <source>
        <strain evidence="1">TAU-MAC 1115</strain>
    </source>
</reference>
<dbReference type="AlphaFoldDB" id="A0A947GI45"/>
<name>A0A947GI45_9CYAN</name>
<dbReference type="Proteomes" id="UP000717364">
    <property type="component" value="Unassembled WGS sequence"/>
</dbReference>
<keyword evidence="2" id="KW-1185">Reference proteome</keyword>
<gene>
    <name evidence="1" type="ORF">IXB50_10720</name>
</gene>
<protein>
    <submittedName>
        <fullName evidence="1">Uncharacterized protein</fullName>
    </submittedName>
</protein>
<reference evidence="1" key="1">
    <citation type="submission" date="2020-11" db="EMBL/GenBank/DDBJ databases">
        <authorList>
            <person name="Konstantinou D."/>
            <person name="Gkelis S."/>
            <person name="Popin R."/>
            <person name="Fewer D."/>
            <person name="Sivonen K."/>
        </authorList>
    </citation>
    <scope>NUCLEOTIDE SEQUENCE</scope>
    <source>
        <strain evidence="1">TAU-MAC 1115</strain>
    </source>
</reference>